<feature type="compositionally biased region" description="Polar residues" evidence="2">
    <location>
        <begin position="27"/>
        <end position="41"/>
    </location>
</feature>
<accession>A0A1E4S412</accession>
<dbReference type="GeneID" id="30989086"/>
<dbReference type="InterPro" id="IPR018860">
    <property type="entry name" value="APC_suCDC26"/>
</dbReference>
<keyword evidence="1" id="KW-0833">Ubl conjugation pathway</keyword>
<dbReference type="GO" id="GO:0005680">
    <property type="term" value="C:anaphase-promoting complex"/>
    <property type="evidence" value="ECO:0007669"/>
    <property type="project" value="InterPro"/>
</dbReference>
<reference evidence="3 4" key="1">
    <citation type="journal article" date="2016" name="Proc. Natl. Acad. Sci. U.S.A.">
        <title>Comparative genomics of biotechnologically important yeasts.</title>
        <authorList>
            <person name="Riley R."/>
            <person name="Haridas S."/>
            <person name="Wolfe K.H."/>
            <person name="Lopes M.R."/>
            <person name="Hittinger C.T."/>
            <person name="Goeker M."/>
            <person name="Salamov A.A."/>
            <person name="Wisecaver J.H."/>
            <person name="Long T.M."/>
            <person name="Calvey C.H."/>
            <person name="Aerts A.L."/>
            <person name="Barry K.W."/>
            <person name="Choi C."/>
            <person name="Clum A."/>
            <person name="Coughlan A.Y."/>
            <person name="Deshpande S."/>
            <person name="Douglass A.P."/>
            <person name="Hanson S.J."/>
            <person name="Klenk H.-P."/>
            <person name="LaButti K.M."/>
            <person name="Lapidus A."/>
            <person name="Lindquist E.A."/>
            <person name="Lipzen A.M."/>
            <person name="Meier-Kolthoff J.P."/>
            <person name="Ohm R.A."/>
            <person name="Otillar R.P."/>
            <person name="Pangilinan J.L."/>
            <person name="Peng Y."/>
            <person name="Rokas A."/>
            <person name="Rosa C.A."/>
            <person name="Scheuner C."/>
            <person name="Sibirny A.A."/>
            <person name="Slot J.C."/>
            <person name="Stielow J.B."/>
            <person name="Sun H."/>
            <person name="Kurtzman C.P."/>
            <person name="Blackwell M."/>
            <person name="Grigoriev I.V."/>
            <person name="Jeffries T.W."/>
        </authorList>
    </citation>
    <scope>NUCLEOTIDE SEQUENCE [LARGE SCALE GENOMIC DNA]</scope>
    <source>
        <strain evidence="4">ATCC 18201 / CBS 1600 / BCRC 20928 / JCM 3617 / NBRC 0987 / NRRL Y-1542</strain>
    </source>
</reference>
<feature type="region of interest" description="Disordered" evidence="2">
    <location>
        <begin position="27"/>
        <end position="62"/>
    </location>
</feature>
<evidence type="ECO:0000313" key="4">
    <source>
        <dbReference type="Proteomes" id="UP000094389"/>
    </source>
</evidence>
<dbReference type="OrthoDB" id="5302254at2759"/>
<keyword evidence="4" id="KW-1185">Reference proteome</keyword>
<organism evidence="3 4">
    <name type="scientific">Cyberlindnera jadinii (strain ATCC 18201 / CBS 1600 / BCRC 20928 / JCM 3617 / NBRC 0987 / NRRL Y-1542)</name>
    <name type="common">Torula yeast</name>
    <name type="synonym">Candida utilis</name>
    <dbReference type="NCBI Taxonomy" id="983966"/>
    <lineage>
        <taxon>Eukaryota</taxon>
        <taxon>Fungi</taxon>
        <taxon>Dikarya</taxon>
        <taxon>Ascomycota</taxon>
        <taxon>Saccharomycotina</taxon>
        <taxon>Saccharomycetes</taxon>
        <taxon>Phaffomycetales</taxon>
        <taxon>Phaffomycetaceae</taxon>
        <taxon>Cyberlindnera</taxon>
    </lineage>
</organism>
<dbReference type="EMBL" id="KV453928">
    <property type="protein sequence ID" value="ODV74225.1"/>
    <property type="molecule type" value="Genomic_DNA"/>
</dbReference>
<evidence type="ECO:0000256" key="1">
    <source>
        <dbReference type="ARBA" id="ARBA00022786"/>
    </source>
</evidence>
<dbReference type="RefSeq" id="XP_020071264.1">
    <property type="nucleotide sequence ID" value="XM_020214690.1"/>
</dbReference>
<dbReference type="Proteomes" id="UP000094389">
    <property type="component" value="Unassembled WGS sequence"/>
</dbReference>
<protein>
    <submittedName>
        <fullName evidence="3">Uncharacterized protein</fullName>
    </submittedName>
</protein>
<dbReference type="GO" id="GO:0031145">
    <property type="term" value="P:anaphase-promoting complex-dependent catabolic process"/>
    <property type="evidence" value="ECO:0007669"/>
    <property type="project" value="InterPro"/>
</dbReference>
<sequence>MLRRQPTTIKLTPEDVLSYDDEKLTVSSTSGRAGANQNVSCEPQEADPKSKQERIGLVARRS</sequence>
<dbReference type="Pfam" id="PF10471">
    <property type="entry name" value="ANAPC_CDC26"/>
    <property type="match status" value="1"/>
</dbReference>
<evidence type="ECO:0000256" key="2">
    <source>
        <dbReference type="SAM" id="MobiDB-lite"/>
    </source>
</evidence>
<proteinExistence type="predicted"/>
<gene>
    <name evidence="3" type="ORF">CYBJADRAFT_166929</name>
</gene>
<dbReference type="AlphaFoldDB" id="A0A1E4S412"/>
<evidence type="ECO:0000313" key="3">
    <source>
        <dbReference type="EMBL" id="ODV74225.1"/>
    </source>
</evidence>
<name>A0A1E4S412_CYBJN</name>